<dbReference type="SUPFAM" id="SSF90123">
    <property type="entry name" value="ABC transporter transmembrane region"/>
    <property type="match status" value="1"/>
</dbReference>
<keyword evidence="3" id="KW-0067">ATP-binding</keyword>
<accession>A0A819DUT5</accession>
<feature type="transmembrane region" description="Helical" evidence="7">
    <location>
        <begin position="154"/>
        <end position="172"/>
    </location>
</feature>
<dbReference type="GO" id="GO:0042626">
    <property type="term" value="F:ATPase-coupled transmembrane transporter activity"/>
    <property type="evidence" value="ECO:0007669"/>
    <property type="project" value="TreeGrafter"/>
</dbReference>
<evidence type="ECO:0000256" key="3">
    <source>
        <dbReference type="ARBA" id="ARBA00022840"/>
    </source>
</evidence>
<evidence type="ECO:0000256" key="2">
    <source>
        <dbReference type="ARBA" id="ARBA00022741"/>
    </source>
</evidence>
<feature type="compositionally biased region" description="Polar residues" evidence="6">
    <location>
        <begin position="98"/>
        <end position="108"/>
    </location>
</feature>
<evidence type="ECO:0000313" key="10">
    <source>
        <dbReference type="Proteomes" id="UP000663874"/>
    </source>
</evidence>
<dbReference type="Pfam" id="PF00005">
    <property type="entry name" value="ABC_tran"/>
    <property type="match status" value="1"/>
</dbReference>
<keyword evidence="4 7" id="KW-1133">Transmembrane helix</keyword>
<evidence type="ECO:0000259" key="8">
    <source>
        <dbReference type="Pfam" id="PF00005"/>
    </source>
</evidence>
<dbReference type="SUPFAM" id="SSF52540">
    <property type="entry name" value="P-loop containing nucleoside triphosphate hydrolases"/>
    <property type="match status" value="1"/>
</dbReference>
<sequence length="298" mass="32921">MIGDKGVNLSGGQKARISLARALYADADLYLLDDPLAAVDPKVAKNIFDQCIGPRSLLHGKTRILVTHQTHFLAESDQIIVLRNGSIDELETEKQAVVEQSNKTSETDASNDTDVDWTPNKATTDSNSIVKDETTLQGAIQWKVWFQVFTSPPLGWFGAFVMIILMLGSEAFTGRWIALRLDHMTSLLTLVTAVLAVALRHQIDPSAAALSVTYCITLTGLFQWAIRLTAEVENYMTSAERIYEYGQLESESHQNSNASNVLVQPSSNWPSHDFGAEVSFPSANHYLYSSPKMMLTQP</sequence>
<keyword evidence="5 7" id="KW-0472">Membrane</keyword>
<dbReference type="Proteomes" id="UP000663874">
    <property type="component" value="Unassembled WGS sequence"/>
</dbReference>
<feature type="region of interest" description="Disordered" evidence="6">
    <location>
        <begin position="96"/>
        <end position="121"/>
    </location>
</feature>
<dbReference type="GO" id="GO:0016020">
    <property type="term" value="C:membrane"/>
    <property type="evidence" value="ECO:0007669"/>
    <property type="project" value="InterPro"/>
</dbReference>
<evidence type="ECO:0000256" key="5">
    <source>
        <dbReference type="ARBA" id="ARBA00023136"/>
    </source>
</evidence>
<gene>
    <name evidence="9" type="ORF">FNK824_LOCUS17257</name>
</gene>
<comment type="caution">
    <text evidence="9">The sequence shown here is derived from an EMBL/GenBank/DDBJ whole genome shotgun (WGS) entry which is preliminary data.</text>
</comment>
<organism evidence="9 10">
    <name type="scientific">Rotaria sordida</name>
    <dbReference type="NCBI Taxonomy" id="392033"/>
    <lineage>
        <taxon>Eukaryota</taxon>
        <taxon>Metazoa</taxon>
        <taxon>Spiralia</taxon>
        <taxon>Gnathifera</taxon>
        <taxon>Rotifera</taxon>
        <taxon>Eurotatoria</taxon>
        <taxon>Bdelloidea</taxon>
        <taxon>Philodinida</taxon>
        <taxon>Philodinidae</taxon>
        <taxon>Rotaria</taxon>
    </lineage>
</organism>
<dbReference type="GO" id="GO:0005524">
    <property type="term" value="F:ATP binding"/>
    <property type="evidence" value="ECO:0007669"/>
    <property type="project" value="UniProtKB-KW"/>
</dbReference>
<keyword evidence="1 7" id="KW-0812">Transmembrane</keyword>
<dbReference type="InterPro" id="IPR027417">
    <property type="entry name" value="P-loop_NTPase"/>
</dbReference>
<dbReference type="Gene3D" id="3.40.50.300">
    <property type="entry name" value="P-loop containing nucleotide triphosphate hydrolases"/>
    <property type="match status" value="1"/>
</dbReference>
<evidence type="ECO:0000313" key="9">
    <source>
        <dbReference type="EMBL" id="CAF3839545.1"/>
    </source>
</evidence>
<feature type="transmembrane region" description="Helical" evidence="7">
    <location>
        <begin position="184"/>
        <end position="201"/>
    </location>
</feature>
<keyword evidence="2" id="KW-0547">Nucleotide-binding</keyword>
<name>A0A819DUT5_9BILA</name>
<evidence type="ECO:0000256" key="4">
    <source>
        <dbReference type="ARBA" id="ARBA00022989"/>
    </source>
</evidence>
<dbReference type="InterPro" id="IPR003439">
    <property type="entry name" value="ABC_transporter-like_ATP-bd"/>
</dbReference>
<dbReference type="InterPro" id="IPR036640">
    <property type="entry name" value="ABC1_TM_sf"/>
</dbReference>
<dbReference type="EMBL" id="CAJOBE010002716">
    <property type="protein sequence ID" value="CAF3839545.1"/>
    <property type="molecule type" value="Genomic_DNA"/>
</dbReference>
<dbReference type="Gene3D" id="1.20.1560.10">
    <property type="entry name" value="ABC transporter type 1, transmembrane domain"/>
    <property type="match status" value="1"/>
</dbReference>
<dbReference type="PANTHER" id="PTHR24223">
    <property type="entry name" value="ATP-BINDING CASSETTE SUB-FAMILY C"/>
    <property type="match status" value="1"/>
</dbReference>
<evidence type="ECO:0000256" key="7">
    <source>
        <dbReference type="SAM" id="Phobius"/>
    </source>
</evidence>
<feature type="domain" description="ABC transporter" evidence="8">
    <location>
        <begin position="4"/>
        <end position="37"/>
    </location>
</feature>
<dbReference type="AlphaFoldDB" id="A0A819DUT5"/>
<proteinExistence type="predicted"/>
<protein>
    <recommendedName>
        <fullName evidence="8">ABC transporter domain-containing protein</fullName>
    </recommendedName>
</protein>
<dbReference type="InterPro" id="IPR050173">
    <property type="entry name" value="ABC_transporter_C-like"/>
</dbReference>
<dbReference type="GO" id="GO:0016887">
    <property type="term" value="F:ATP hydrolysis activity"/>
    <property type="evidence" value="ECO:0007669"/>
    <property type="project" value="InterPro"/>
</dbReference>
<feature type="transmembrane region" description="Helical" evidence="7">
    <location>
        <begin position="207"/>
        <end position="226"/>
    </location>
</feature>
<reference evidence="9" key="1">
    <citation type="submission" date="2021-02" db="EMBL/GenBank/DDBJ databases">
        <authorList>
            <person name="Nowell W R."/>
        </authorList>
    </citation>
    <scope>NUCLEOTIDE SEQUENCE</scope>
</reference>
<evidence type="ECO:0000256" key="1">
    <source>
        <dbReference type="ARBA" id="ARBA00022692"/>
    </source>
</evidence>
<evidence type="ECO:0000256" key="6">
    <source>
        <dbReference type="SAM" id="MobiDB-lite"/>
    </source>
</evidence>